<dbReference type="OrthoDB" id="9773478at2"/>
<dbReference type="HAMAP" id="MF_00691">
    <property type="entry name" value="PxpA"/>
    <property type="match status" value="1"/>
</dbReference>
<proteinExistence type="inferred from homology"/>
<dbReference type="NCBIfam" id="NF003814">
    <property type="entry name" value="PRK05406.1-3"/>
    <property type="match status" value="1"/>
</dbReference>
<gene>
    <name evidence="1" type="primary">pxpA</name>
    <name evidence="2" type="synonym">ycsF</name>
    <name evidence="2" type="ORF">APU01nite_10410</name>
    <name evidence="3" type="ORF">SAMN04488100_10337</name>
</gene>
<comment type="catalytic activity">
    <reaction evidence="1">
        <text>5-oxo-L-proline + ATP + 2 H2O = L-glutamate + ADP + phosphate + H(+)</text>
        <dbReference type="Rhea" id="RHEA:10348"/>
        <dbReference type="ChEBI" id="CHEBI:15377"/>
        <dbReference type="ChEBI" id="CHEBI:15378"/>
        <dbReference type="ChEBI" id="CHEBI:29985"/>
        <dbReference type="ChEBI" id="CHEBI:30616"/>
        <dbReference type="ChEBI" id="CHEBI:43474"/>
        <dbReference type="ChEBI" id="CHEBI:58402"/>
        <dbReference type="ChEBI" id="CHEBI:456216"/>
        <dbReference type="EC" id="3.5.2.9"/>
    </reaction>
</comment>
<dbReference type="InterPro" id="IPR011330">
    <property type="entry name" value="Glyco_hydro/deAcase_b/a-brl"/>
</dbReference>
<keyword evidence="5" id="KW-1185">Reference proteome</keyword>
<evidence type="ECO:0000256" key="1">
    <source>
        <dbReference type="HAMAP-Rule" id="MF_00691"/>
    </source>
</evidence>
<dbReference type="Proteomes" id="UP000321425">
    <property type="component" value="Unassembled WGS sequence"/>
</dbReference>
<dbReference type="GO" id="GO:0005524">
    <property type="term" value="F:ATP binding"/>
    <property type="evidence" value="ECO:0007669"/>
    <property type="project" value="UniProtKB-UniRule"/>
</dbReference>
<accession>A0A1H7R0N2</accession>
<dbReference type="EC" id="3.5.2.9" evidence="1"/>
<dbReference type="PANTHER" id="PTHR30292:SF0">
    <property type="entry name" value="5-OXOPROLINASE SUBUNIT A"/>
    <property type="match status" value="1"/>
</dbReference>
<dbReference type="CDD" id="cd10787">
    <property type="entry name" value="LamB_YcsF_like"/>
    <property type="match status" value="1"/>
</dbReference>
<organism evidence="3 4">
    <name type="scientific">Alkalibacterium putridalgicola</name>
    <dbReference type="NCBI Taxonomy" id="426703"/>
    <lineage>
        <taxon>Bacteria</taxon>
        <taxon>Bacillati</taxon>
        <taxon>Bacillota</taxon>
        <taxon>Bacilli</taxon>
        <taxon>Lactobacillales</taxon>
        <taxon>Carnobacteriaceae</taxon>
        <taxon>Alkalibacterium</taxon>
    </lineage>
</organism>
<dbReference type="PANTHER" id="PTHR30292">
    <property type="entry name" value="UNCHARACTERIZED PROTEIN YBGL-RELATED"/>
    <property type="match status" value="1"/>
</dbReference>
<dbReference type="Pfam" id="PF03746">
    <property type="entry name" value="LamB_YcsF"/>
    <property type="match status" value="1"/>
</dbReference>
<dbReference type="NCBIfam" id="NF003816">
    <property type="entry name" value="PRK05406.1-5"/>
    <property type="match status" value="1"/>
</dbReference>
<evidence type="ECO:0000313" key="2">
    <source>
        <dbReference type="EMBL" id="GEK89002.1"/>
    </source>
</evidence>
<keyword evidence="1" id="KW-0067">ATP-binding</keyword>
<evidence type="ECO:0000313" key="5">
    <source>
        <dbReference type="Proteomes" id="UP000321425"/>
    </source>
</evidence>
<comment type="subunit">
    <text evidence="1">Forms a complex composed of PxpA, PxpB and PxpC.</text>
</comment>
<dbReference type="GO" id="GO:0005975">
    <property type="term" value="P:carbohydrate metabolic process"/>
    <property type="evidence" value="ECO:0007669"/>
    <property type="project" value="InterPro"/>
</dbReference>
<protein>
    <recommendedName>
        <fullName evidence="1">5-oxoprolinase subunit A</fullName>
        <shortName evidence="1">5-OPase subunit A</shortName>
        <ecNumber evidence="1">3.5.2.9</ecNumber>
    </recommendedName>
    <alternativeName>
        <fullName evidence="1">5-oxoprolinase (ATP-hydrolyzing) subunit A</fullName>
    </alternativeName>
</protein>
<dbReference type="EMBL" id="BJUX01000009">
    <property type="protein sequence ID" value="GEK89002.1"/>
    <property type="molecule type" value="Genomic_DNA"/>
</dbReference>
<dbReference type="STRING" id="426703.SAMN04488100_10337"/>
<dbReference type="InterPro" id="IPR005501">
    <property type="entry name" value="LamB/YcsF/PxpA-like"/>
</dbReference>
<comment type="similarity">
    <text evidence="1">Belongs to the LamB/PxpA family.</text>
</comment>
<dbReference type="GO" id="GO:0017168">
    <property type="term" value="F:5-oxoprolinase (ATP-hydrolyzing) activity"/>
    <property type="evidence" value="ECO:0007669"/>
    <property type="project" value="UniProtKB-UniRule"/>
</dbReference>
<comment type="function">
    <text evidence="1">Catalyzes the cleavage of 5-oxoproline to form L-glutamate coupled to the hydrolysis of ATP to ADP and inorganic phosphate.</text>
</comment>
<keyword evidence="1" id="KW-0547">Nucleotide-binding</keyword>
<dbReference type="Gene3D" id="3.20.20.370">
    <property type="entry name" value="Glycoside hydrolase/deacetylase"/>
    <property type="match status" value="1"/>
</dbReference>
<evidence type="ECO:0000313" key="3">
    <source>
        <dbReference type="EMBL" id="SEL53127.1"/>
    </source>
</evidence>
<dbReference type="RefSeq" id="WP_091486539.1">
    <property type="nucleotide sequence ID" value="NZ_BJUX01000009.1"/>
</dbReference>
<reference evidence="3 4" key="1">
    <citation type="submission" date="2016-10" db="EMBL/GenBank/DDBJ databases">
        <authorList>
            <person name="de Groot N.N."/>
        </authorList>
    </citation>
    <scope>NUCLEOTIDE SEQUENCE [LARGE SCALE GENOMIC DNA]</scope>
    <source>
        <strain evidence="3 4">DSM 19182</strain>
    </source>
</reference>
<reference evidence="2 5" key="2">
    <citation type="submission" date="2019-07" db="EMBL/GenBank/DDBJ databases">
        <title>Whole genome shotgun sequence of Alkalibacterium putridalgicola NBRC 103243.</title>
        <authorList>
            <person name="Hosoyama A."/>
            <person name="Uohara A."/>
            <person name="Ohji S."/>
            <person name="Ichikawa N."/>
        </authorList>
    </citation>
    <scope>NUCLEOTIDE SEQUENCE [LARGE SCALE GENOMIC DNA]</scope>
    <source>
        <strain evidence="2 5">NBRC 103243</strain>
    </source>
</reference>
<dbReference type="Proteomes" id="UP000198548">
    <property type="component" value="Unassembled WGS sequence"/>
</dbReference>
<evidence type="ECO:0000313" key="4">
    <source>
        <dbReference type="Proteomes" id="UP000198548"/>
    </source>
</evidence>
<sequence>MRKIDLNCDLGESFGPFTMGMDKDILPYITSANIACGFHAADPMVMAATVEAAEKQQVALGAHPGLPDLMGFGRRNMTVTEAEAKNYVKYQIGALQSFSKTGILHHVKPHGALYNMAAGDYNLARGICEGIREVDPRLILYGLANSQLIKAAQDVGLSYAQEVFADRNYEEDGTLVPRSHPDALILDEELAVDRVIQMVEEGRVKSVTGKWITLEPDTICVHGDNPKAVQFAGKIHNALKERGIDVSAAI</sequence>
<keyword evidence="1" id="KW-0378">Hydrolase</keyword>
<dbReference type="SUPFAM" id="SSF88713">
    <property type="entry name" value="Glycoside hydrolase/deacetylase"/>
    <property type="match status" value="1"/>
</dbReference>
<dbReference type="AlphaFoldDB" id="A0A1H7R0N2"/>
<name>A0A1H7R0N2_9LACT</name>
<dbReference type="EMBL" id="FOBL01000003">
    <property type="protein sequence ID" value="SEL53127.1"/>
    <property type="molecule type" value="Genomic_DNA"/>
</dbReference>